<dbReference type="InterPro" id="IPR002347">
    <property type="entry name" value="SDR_fam"/>
</dbReference>
<comment type="catalytic activity">
    <reaction evidence="16">
        <text>17beta-hydroxy-5alpha-androstan-3-one + NAD(+) = 5alpha-androstan-3,17-dione + NADH + H(+)</text>
        <dbReference type="Rhea" id="RHEA:41992"/>
        <dbReference type="ChEBI" id="CHEBI:15378"/>
        <dbReference type="ChEBI" id="CHEBI:15994"/>
        <dbReference type="ChEBI" id="CHEBI:16330"/>
        <dbReference type="ChEBI" id="CHEBI:57540"/>
        <dbReference type="ChEBI" id="CHEBI:57945"/>
    </reaction>
    <physiologicalReaction direction="left-to-right" evidence="16">
        <dbReference type="Rhea" id="RHEA:41993"/>
    </physiologicalReaction>
</comment>
<dbReference type="SMART" id="SM00822">
    <property type="entry name" value="PKS_KR"/>
    <property type="match status" value="1"/>
</dbReference>
<dbReference type="EC" id="1.1.1.n12" evidence="4"/>
<keyword evidence="10" id="KW-0443">Lipid metabolism</keyword>
<evidence type="ECO:0000256" key="15">
    <source>
        <dbReference type="ARBA" id="ARBA00050232"/>
    </source>
</evidence>
<evidence type="ECO:0000259" key="26">
    <source>
        <dbReference type="SMART" id="SM00822"/>
    </source>
</evidence>
<evidence type="ECO:0000256" key="1">
    <source>
        <dbReference type="ARBA" id="ARBA00004305"/>
    </source>
</evidence>
<evidence type="ECO:0000256" key="12">
    <source>
        <dbReference type="ARBA" id="ARBA00023160"/>
    </source>
</evidence>
<dbReference type="PRINTS" id="PR00080">
    <property type="entry name" value="SDRFAMILY"/>
</dbReference>
<dbReference type="SUPFAM" id="SSF51735">
    <property type="entry name" value="NAD(P)-binding Rossmann-fold domains"/>
    <property type="match status" value="1"/>
</dbReference>
<dbReference type="GO" id="GO:0048038">
    <property type="term" value="F:quinone binding"/>
    <property type="evidence" value="ECO:0000318"/>
    <property type="project" value="GO_Central"/>
</dbReference>
<feature type="domain" description="Ketoreductase" evidence="26">
    <location>
        <begin position="10"/>
        <end position="184"/>
    </location>
</feature>
<dbReference type="PANTHER" id="PTHR42760">
    <property type="entry name" value="SHORT-CHAIN DEHYDROGENASES/REDUCTASES FAMILY MEMBER"/>
    <property type="match status" value="1"/>
</dbReference>
<evidence type="ECO:0000256" key="17">
    <source>
        <dbReference type="ARBA" id="ARBA00052680"/>
    </source>
</evidence>
<dbReference type="GO" id="GO:0004303">
    <property type="term" value="F:estradiol 17-beta-dehydrogenase [NAD(P)+] activity"/>
    <property type="evidence" value="ECO:0007669"/>
    <property type="project" value="UniProtKB-EC"/>
</dbReference>
<dbReference type="NCBIfam" id="NF009466">
    <property type="entry name" value="PRK12826.1-2"/>
    <property type="match status" value="1"/>
</dbReference>
<keyword evidence="7" id="KW-0276">Fatty acid metabolism</keyword>
<accession>A0A7M7PLZ7</accession>
<dbReference type="PROSITE" id="PS00061">
    <property type="entry name" value="ADH_SHORT"/>
    <property type="match status" value="1"/>
</dbReference>
<dbReference type="PRINTS" id="PR00081">
    <property type="entry name" value="GDHRDH"/>
</dbReference>
<dbReference type="PANTHER" id="PTHR42760:SF83">
    <property type="entry name" value="(3R)-3-HYDROXYACYL-COA DEHYDROGENASE"/>
    <property type="match status" value="1"/>
</dbReference>
<keyword evidence="6" id="KW-0597">Phosphoprotein</keyword>
<reference evidence="27" key="2">
    <citation type="submission" date="2021-01" db="UniProtKB">
        <authorList>
            <consortium name="EnsemblMetazoa"/>
        </authorList>
    </citation>
    <scope>IDENTIFICATION</scope>
</reference>
<dbReference type="CTD" id="7923"/>
<dbReference type="GO" id="GO:0016616">
    <property type="term" value="F:oxidoreductase activity, acting on the CH-OH group of donors, NAD or NADP as acceptor"/>
    <property type="evidence" value="ECO:0000318"/>
    <property type="project" value="GO_Central"/>
</dbReference>
<proteinExistence type="inferred from homology"/>
<evidence type="ECO:0000313" key="28">
    <source>
        <dbReference type="Proteomes" id="UP000007110"/>
    </source>
</evidence>
<comment type="similarity">
    <text evidence="3">Belongs to the short-chain dehydrogenases/reductases (SDR) family.</text>
</comment>
<dbReference type="Proteomes" id="UP000007110">
    <property type="component" value="Unassembled WGS sequence"/>
</dbReference>
<keyword evidence="11" id="KW-0496">Mitochondrion</keyword>
<evidence type="ECO:0000256" key="20">
    <source>
        <dbReference type="ARBA" id="ARBA00070911"/>
    </source>
</evidence>
<comment type="subcellular location">
    <subcellularLocation>
        <location evidence="1">Mitochondrion matrix</location>
    </subcellularLocation>
</comment>
<comment type="catalytic activity">
    <reaction evidence="15">
        <text>testosterone + NAD(+) = androst-4-ene-3,17-dione + NADH + H(+)</text>
        <dbReference type="Rhea" id="RHEA:14929"/>
        <dbReference type="ChEBI" id="CHEBI:15378"/>
        <dbReference type="ChEBI" id="CHEBI:16422"/>
        <dbReference type="ChEBI" id="CHEBI:17347"/>
        <dbReference type="ChEBI" id="CHEBI:57540"/>
        <dbReference type="ChEBI" id="CHEBI:57945"/>
        <dbReference type="EC" id="1.1.1.239"/>
    </reaction>
    <physiologicalReaction direction="left-to-right" evidence="15">
        <dbReference type="Rhea" id="RHEA:14930"/>
    </physiologicalReaction>
</comment>
<dbReference type="OMA" id="MFEVNVY"/>
<evidence type="ECO:0000313" key="27">
    <source>
        <dbReference type="EnsemblMetazoa" id="XP_030853698"/>
    </source>
</evidence>
<keyword evidence="12" id="KW-0275">Fatty acid biosynthesis</keyword>
<dbReference type="OrthoDB" id="1888931at2759"/>
<dbReference type="GO" id="GO:0006633">
    <property type="term" value="P:fatty acid biosynthetic process"/>
    <property type="evidence" value="ECO:0000318"/>
    <property type="project" value="GO_Central"/>
</dbReference>
<evidence type="ECO:0000256" key="14">
    <source>
        <dbReference type="ARBA" id="ARBA00049069"/>
    </source>
</evidence>
<evidence type="ECO:0000256" key="4">
    <source>
        <dbReference type="ARBA" id="ARBA00012456"/>
    </source>
</evidence>
<dbReference type="GeneID" id="592790"/>
<dbReference type="RefSeq" id="XP_030853698.1">
    <property type="nucleotide sequence ID" value="XM_030997838.1"/>
</dbReference>
<evidence type="ECO:0000256" key="6">
    <source>
        <dbReference type="ARBA" id="ARBA00022553"/>
    </source>
</evidence>
<dbReference type="InterPro" id="IPR057326">
    <property type="entry name" value="KR_dom"/>
</dbReference>
<keyword evidence="9" id="KW-0520">NAD</keyword>
<evidence type="ECO:0000256" key="23">
    <source>
        <dbReference type="ARBA" id="ARBA00081936"/>
    </source>
</evidence>
<evidence type="ECO:0000256" key="24">
    <source>
        <dbReference type="ARBA" id="ARBA00083097"/>
    </source>
</evidence>
<dbReference type="GO" id="GO:0047035">
    <property type="term" value="F:testosterone dehydrogenase (NAD+) activity"/>
    <property type="evidence" value="ECO:0007669"/>
    <property type="project" value="UniProtKB-EC"/>
</dbReference>
<comment type="catalytic activity">
    <reaction evidence="17">
        <text>a (3R)-3-hydroxyacyl-CoA + NAD(+) = a 3-oxoacyl-CoA + NADH + H(+)</text>
        <dbReference type="Rhea" id="RHEA:32711"/>
        <dbReference type="ChEBI" id="CHEBI:15378"/>
        <dbReference type="ChEBI" id="CHEBI:57319"/>
        <dbReference type="ChEBI" id="CHEBI:57540"/>
        <dbReference type="ChEBI" id="CHEBI:57945"/>
        <dbReference type="ChEBI" id="CHEBI:90726"/>
        <dbReference type="EC" id="1.1.1.n12"/>
    </reaction>
    <physiologicalReaction direction="left-to-right" evidence="17">
        <dbReference type="Rhea" id="RHEA:32712"/>
    </physiologicalReaction>
</comment>
<dbReference type="InterPro" id="IPR020904">
    <property type="entry name" value="Sc_DH/Rdtase_CS"/>
</dbReference>
<comment type="catalytic activity">
    <reaction evidence="14">
        <text>17beta-estradiol + NAD(+) = estrone + NADH + H(+)</text>
        <dbReference type="Rhea" id="RHEA:24612"/>
        <dbReference type="ChEBI" id="CHEBI:15378"/>
        <dbReference type="ChEBI" id="CHEBI:16469"/>
        <dbReference type="ChEBI" id="CHEBI:17263"/>
        <dbReference type="ChEBI" id="CHEBI:57540"/>
        <dbReference type="ChEBI" id="CHEBI:57945"/>
        <dbReference type="EC" id="1.1.1.62"/>
    </reaction>
    <physiologicalReaction direction="left-to-right" evidence="14">
        <dbReference type="Rhea" id="RHEA:24613"/>
    </physiologicalReaction>
    <physiologicalReaction direction="right-to-left" evidence="14">
        <dbReference type="Rhea" id="RHEA:24614"/>
    </physiologicalReaction>
</comment>
<evidence type="ECO:0000256" key="7">
    <source>
        <dbReference type="ARBA" id="ARBA00022832"/>
    </source>
</evidence>
<evidence type="ECO:0000256" key="22">
    <source>
        <dbReference type="ARBA" id="ARBA00081419"/>
    </source>
</evidence>
<dbReference type="FunFam" id="3.40.50.720:FF:000231">
    <property type="entry name" value="Estradiol 17-beta-dehydrogenase 8"/>
    <property type="match status" value="1"/>
</dbReference>
<keyword evidence="8" id="KW-0560">Oxidoreductase</keyword>
<dbReference type="InterPro" id="IPR036291">
    <property type="entry name" value="NAD(P)-bd_dom_sf"/>
</dbReference>
<comment type="pathway">
    <text evidence="13">Steroid biosynthesis; estrogen biosynthesis.</text>
</comment>
<sequence>MATSKVLAGRIAVITGGGSGIGRATSQLFAKHGASVAVVDRTQGGADETIASLPSHTDEQIHKSFVADVGDGDAVRGLVAGVMDTYKKPATILVNSAGITRDQLMLKMSEEDFDEVIKVNLKGTFLMCQAVSQAMVKSKVTGGSFINISSIIATMGNIGQANYSASKAGILGMTMTMAKELSRFDIRCNSVLPGFISTPMTDRVPEKVIKMMLSLIPLGTLGQPEDIAETCLFLASPASKYITGASIDVNGGMMG</sequence>
<dbReference type="CDD" id="cd05333">
    <property type="entry name" value="BKR_SDR_c"/>
    <property type="match status" value="1"/>
</dbReference>
<dbReference type="KEGG" id="spu:592790"/>
<evidence type="ECO:0000256" key="19">
    <source>
        <dbReference type="ARBA" id="ARBA00066822"/>
    </source>
</evidence>
<evidence type="ECO:0000256" key="13">
    <source>
        <dbReference type="ARBA" id="ARBA00037929"/>
    </source>
</evidence>
<organism evidence="27 28">
    <name type="scientific">Strongylocentrotus purpuratus</name>
    <name type="common">Purple sea urchin</name>
    <dbReference type="NCBI Taxonomy" id="7668"/>
    <lineage>
        <taxon>Eukaryota</taxon>
        <taxon>Metazoa</taxon>
        <taxon>Echinodermata</taxon>
        <taxon>Eleutherozoa</taxon>
        <taxon>Echinozoa</taxon>
        <taxon>Echinoidea</taxon>
        <taxon>Euechinoidea</taxon>
        <taxon>Echinacea</taxon>
        <taxon>Camarodonta</taxon>
        <taxon>Echinidea</taxon>
        <taxon>Strongylocentrotidae</taxon>
        <taxon>Strongylocentrotus</taxon>
    </lineage>
</organism>
<evidence type="ECO:0000256" key="5">
    <source>
        <dbReference type="ARBA" id="ARBA00022516"/>
    </source>
</evidence>
<evidence type="ECO:0000256" key="2">
    <source>
        <dbReference type="ARBA" id="ARBA00005194"/>
    </source>
</evidence>
<evidence type="ECO:0000256" key="18">
    <source>
        <dbReference type="ARBA" id="ARBA00065174"/>
    </source>
</evidence>
<evidence type="ECO:0000256" key="8">
    <source>
        <dbReference type="ARBA" id="ARBA00023002"/>
    </source>
</evidence>
<dbReference type="GO" id="GO:0005759">
    <property type="term" value="C:mitochondrial matrix"/>
    <property type="evidence" value="ECO:0007669"/>
    <property type="project" value="UniProtKB-SubCell"/>
</dbReference>
<dbReference type="GO" id="GO:0008210">
    <property type="term" value="P:estrogen metabolic process"/>
    <property type="evidence" value="ECO:0007669"/>
    <property type="project" value="UniProtKB-ARBA"/>
</dbReference>
<evidence type="ECO:0000256" key="11">
    <source>
        <dbReference type="ARBA" id="ARBA00023128"/>
    </source>
</evidence>
<keyword evidence="5" id="KW-0444">Lipid biosynthesis</keyword>
<dbReference type="EC" id="1.1.1.239" evidence="19"/>
<evidence type="ECO:0000256" key="25">
    <source>
        <dbReference type="ARBA" id="ARBA00083258"/>
    </source>
</evidence>
<dbReference type="Pfam" id="PF13561">
    <property type="entry name" value="adh_short_C2"/>
    <property type="match status" value="1"/>
</dbReference>
<evidence type="ECO:0000256" key="16">
    <source>
        <dbReference type="ARBA" id="ARBA00050435"/>
    </source>
</evidence>
<protein>
    <recommendedName>
        <fullName evidence="20">(3R)-3-hydroxyacyl-CoA dehydrogenase</fullName>
        <ecNumber evidence="19">1.1.1.239</ecNumber>
        <ecNumber evidence="4">1.1.1.n12</ecNumber>
    </recommendedName>
    <alternativeName>
        <fullName evidence="22">17-beta-hydroxysteroid dehydrogenase 8</fullName>
    </alternativeName>
    <alternativeName>
        <fullName evidence="21">3-ketoacyl-[acyl-carrier-protein] reductase alpha subunit</fullName>
    </alternativeName>
    <alternativeName>
        <fullName evidence="24">3-oxoacyl-[acyl-carrier-protein] reductase</fullName>
    </alternativeName>
    <alternativeName>
        <fullName evidence="25">Estradiol 17-beta-dehydrogenase 8</fullName>
    </alternativeName>
    <alternativeName>
        <fullName evidence="23">Testosterone 17-beta-dehydrogenase 8</fullName>
    </alternativeName>
</protein>
<evidence type="ECO:0000256" key="21">
    <source>
        <dbReference type="ARBA" id="ARBA00077835"/>
    </source>
</evidence>
<dbReference type="Gene3D" id="3.40.50.720">
    <property type="entry name" value="NAD(P)-binding Rossmann-like Domain"/>
    <property type="match status" value="1"/>
</dbReference>
<name>A0A7M7PLZ7_STRPU</name>
<comment type="pathway">
    <text evidence="2">Lipid metabolism; fatty acid biosynthesis.</text>
</comment>
<evidence type="ECO:0000256" key="3">
    <source>
        <dbReference type="ARBA" id="ARBA00006484"/>
    </source>
</evidence>
<dbReference type="EnsemblMetazoa" id="XM_030997838">
    <property type="protein sequence ID" value="XP_030853698"/>
    <property type="gene ID" value="LOC592790"/>
</dbReference>
<evidence type="ECO:0000256" key="9">
    <source>
        <dbReference type="ARBA" id="ARBA00023027"/>
    </source>
</evidence>
<reference evidence="28" key="1">
    <citation type="submission" date="2015-02" db="EMBL/GenBank/DDBJ databases">
        <title>Genome sequencing for Strongylocentrotus purpuratus.</title>
        <authorList>
            <person name="Murali S."/>
            <person name="Liu Y."/>
            <person name="Vee V."/>
            <person name="English A."/>
            <person name="Wang M."/>
            <person name="Skinner E."/>
            <person name="Han Y."/>
            <person name="Muzny D.M."/>
            <person name="Worley K.C."/>
            <person name="Gibbs R.A."/>
        </authorList>
    </citation>
    <scope>NUCLEOTIDE SEQUENCE</scope>
</reference>
<comment type="subunit">
    <text evidence="18">Heterotetramer with CBR4; contains two molecules of HSD17B8 and CBR4.</text>
</comment>
<evidence type="ECO:0000256" key="10">
    <source>
        <dbReference type="ARBA" id="ARBA00023098"/>
    </source>
</evidence>
<dbReference type="InParanoid" id="A0A7M7PLZ7"/>
<dbReference type="AlphaFoldDB" id="A0A7M7PLZ7"/>
<keyword evidence="28" id="KW-1185">Reference proteome</keyword>